<dbReference type="GO" id="GO:0005096">
    <property type="term" value="F:GTPase activator activity"/>
    <property type="evidence" value="ECO:0007669"/>
    <property type="project" value="TreeGrafter"/>
</dbReference>
<reference evidence="2 3" key="1">
    <citation type="journal article" date="2013" name="Curr. Biol.">
        <title>The Genome of the Foraminiferan Reticulomyxa filosa.</title>
        <authorList>
            <person name="Glockner G."/>
            <person name="Hulsmann N."/>
            <person name="Schleicher M."/>
            <person name="Noegel A.A."/>
            <person name="Eichinger L."/>
            <person name="Gallinger C."/>
            <person name="Pawlowski J."/>
            <person name="Sierra R."/>
            <person name="Euteneuer U."/>
            <person name="Pillet L."/>
            <person name="Moustafa A."/>
            <person name="Platzer M."/>
            <person name="Groth M."/>
            <person name="Szafranski K."/>
            <person name="Schliwa M."/>
        </authorList>
    </citation>
    <scope>NUCLEOTIDE SEQUENCE [LARGE SCALE GENOMIC DNA]</scope>
</reference>
<dbReference type="AlphaFoldDB" id="X6MU71"/>
<protein>
    <recommendedName>
        <fullName evidence="1">Rab-GAP TBC domain-containing protein</fullName>
    </recommendedName>
</protein>
<name>X6MU71_RETFI</name>
<feature type="non-terminal residue" evidence="2">
    <location>
        <position position="1"/>
    </location>
</feature>
<accession>X6MU71</accession>
<evidence type="ECO:0000259" key="1">
    <source>
        <dbReference type="Pfam" id="PF23436"/>
    </source>
</evidence>
<dbReference type="EMBL" id="ASPP01017510">
    <property type="protein sequence ID" value="ETO16982.1"/>
    <property type="molecule type" value="Genomic_DNA"/>
</dbReference>
<dbReference type="PANTHER" id="PTHR47219:SF9">
    <property type="entry name" value="GTPASE ACTIVATING PROTEIN AND CENTROSOME-ASSOCIATED, ISOFORM B"/>
    <property type="match status" value="1"/>
</dbReference>
<dbReference type="Proteomes" id="UP000023152">
    <property type="component" value="Unassembled WGS sequence"/>
</dbReference>
<feature type="non-terminal residue" evidence="2">
    <location>
        <position position="197"/>
    </location>
</feature>
<comment type="caution">
    <text evidence="2">The sequence shown here is derived from an EMBL/GenBank/DDBJ whole genome shotgun (WGS) entry which is preliminary data.</text>
</comment>
<feature type="domain" description="Rab-GAP TBC" evidence="1">
    <location>
        <begin position="5"/>
        <end position="125"/>
    </location>
</feature>
<proteinExistence type="predicted"/>
<sequence length="197" mass="23192">HVNDNKIAIEKILAEGLSTFFVNYLNEDTLLRLVDTFCLEGYKVLFRVGLALFKHAQQALLQTKFVSTLCYIYNFKDNVYTQINQFRAALIKESKKLHQVDLCKLAKEIKISRDKFEKLETLHQETLMPSSLENEEEVARRWPSWDPEWIKQSNILKHKGDFLQLWVWLPPQCHVGDFEMLFSTAQDGYKLSTLYEK</sequence>
<evidence type="ECO:0000313" key="3">
    <source>
        <dbReference type="Proteomes" id="UP000023152"/>
    </source>
</evidence>
<dbReference type="InterPro" id="IPR035969">
    <property type="entry name" value="Rab-GAP_TBC_sf"/>
</dbReference>
<keyword evidence="3" id="KW-1185">Reference proteome</keyword>
<dbReference type="PANTHER" id="PTHR47219">
    <property type="entry name" value="RAB GTPASE-ACTIVATING PROTEIN 1-LIKE"/>
    <property type="match status" value="1"/>
</dbReference>
<dbReference type="SUPFAM" id="SSF47923">
    <property type="entry name" value="Ypt/Rab-GAP domain of gyp1p"/>
    <property type="match status" value="1"/>
</dbReference>
<dbReference type="InterPro" id="IPR000195">
    <property type="entry name" value="Rab-GAP-TBC_dom"/>
</dbReference>
<dbReference type="OrthoDB" id="26679at2759"/>
<gene>
    <name evidence="2" type="ORF">RFI_20355</name>
</gene>
<evidence type="ECO:0000313" key="2">
    <source>
        <dbReference type="EMBL" id="ETO16982.1"/>
    </source>
</evidence>
<dbReference type="Pfam" id="PF23436">
    <property type="entry name" value="RabGap-TBC_2"/>
    <property type="match status" value="1"/>
</dbReference>
<organism evidence="2 3">
    <name type="scientific">Reticulomyxa filosa</name>
    <dbReference type="NCBI Taxonomy" id="46433"/>
    <lineage>
        <taxon>Eukaryota</taxon>
        <taxon>Sar</taxon>
        <taxon>Rhizaria</taxon>
        <taxon>Retaria</taxon>
        <taxon>Foraminifera</taxon>
        <taxon>Monothalamids</taxon>
        <taxon>Reticulomyxidae</taxon>
        <taxon>Reticulomyxa</taxon>
    </lineage>
</organism>
<dbReference type="GO" id="GO:0031267">
    <property type="term" value="F:small GTPase binding"/>
    <property type="evidence" value="ECO:0007669"/>
    <property type="project" value="TreeGrafter"/>
</dbReference>
<dbReference type="Gene3D" id="1.10.472.80">
    <property type="entry name" value="Ypt/Rab-GAP domain of gyp1p, domain 3"/>
    <property type="match status" value="1"/>
</dbReference>
<dbReference type="InterPro" id="IPR050302">
    <property type="entry name" value="Rab_GAP_TBC_domain"/>
</dbReference>